<dbReference type="GO" id="GO:0016757">
    <property type="term" value="F:glycosyltransferase activity"/>
    <property type="evidence" value="ECO:0007669"/>
    <property type="project" value="UniProtKB-KW"/>
</dbReference>
<evidence type="ECO:0000256" key="2">
    <source>
        <dbReference type="ARBA" id="ARBA00022676"/>
    </source>
</evidence>
<dbReference type="Pfam" id="PF00535">
    <property type="entry name" value="Glycos_transf_2"/>
    <property type="match status" value="1"/>
</dbReference>
<comment type="similarity">
    <text evidence="1">Belongs to the glycosyltransferase 2 family.</text>
</comment>
<evidence type="ECO:0000256" key="3">
    <source>
        <dbReference type="ARBA" id="ARBA00022679"/>
    </source>
</evidence>
<dbReference type="OrthoDB" id="433681at2"/>
<dbReference type="Proteomes" id="UP000215767">
    <property type="component" value="Unassembled WGS sequence"/>
</dbReference>
<accession>A0A261UNM8</accession>
<dbReference type="PANTHER" id="PTHR43179">
    <property type="entry name" value="RHAMNOSYLTRANSFERASE WBBL"/>
    <property type="match status" value="1"/>
</dbReference>
<keyword evidence="3 5" id="KW-0808">Transferase</keyword>
<reference evidence="6" key="1">
    <citation type="submission" date="2017-05" db="EMBL/GenBank/DDBJ databases">
        <title>Complete and WGS of Bordetella genogroups.</title>
        <authorList>
            <person name="Spilker T."/>
            <person name="Lipuma J."/>
        </authorList>
    </citation>
    <scope>NUCLEOTIDE SEQUENCE [LARGE SCALE GENOMIC DNA]</scope>
    <source>
        <strain evidence="6">AU8856</strain>
    </source>
</reference>
<dbReference type="SUPFAM" id="SSF53448">
    <property type="entry name" value="Nucleotide-diphospho-sugar transferases"/>
    <property type="match status" value="1"/>
</dbReference>
<evidence type="ECO:0000256" key="1">
    <source>
        <dbReference type="ARBA" id="ARBA00006739"/>
    </source>
</evidence>
<feature type="domain" description="Glycosyltransferase 2-like" evidence="4">
    <location>
        <begin position="5"/>
        <end position="181"/>
    </location>
</feature>
<dbReference type="AlphaFoldDB" id="A0A261UNM8"/>
<evidence type="ECO:0000259" key="4">
    <source>
        <dbReference type="Pfam" id="PF00535"/>
    </source>
</evidence>
<comment type="caution">
    <text evidence="5">The sequence shown here is derived from an EMBL/GenBank/DDBJ whole genome shotgun (WGS) entry which is preliminary data.</text>
</comment>
<name>A0A261UNM8_9BORD</name>
<protein>
    <submittedName>
        <fullName evidence="5">Family 2 glycosyl transferase</fullName>
    </submittedName>
</protein>
<dbReference type="RefSeq" id="WP_094844256.1">
    <property type="nucleotide sequence ID" value="NZ_NEVS01000004.1"/>
</dbReference>
<evidence type="ECO:0000313" key="5">
    <source>
        <dbReference type="EMBL" id="OZI62982.1"/>
    </source>
</evidence>
<dbReference type="InterPro" id="IPR001173">
    <property type="entry name" value="Glyco_trans_2-like"/>
</dbReference>
<organism evidence="5 6">
    <name type="scientific">Bordetella genomosp. 11</name>
    <dbReference type="NCBI Taxonomy" id="1416808"/>
    <lineage>
        <taxon>Bacteria</taxon>
        <taxon>Pseudomonadati</taxon>
        <taxon>Pseudomonadota</taxon>
        <taxon>Betaproteobacteria</taxon>
        <taxon>Burkholderiales</taxon>
        <taxon>Alcaligenaceae</taxon>
        <taxon>Bordetella</taxon>
    </lineage>
</organism>
<keyword evidence="2" id="KW-0328">Glycosyltransferase</keyword>
<dbReference type="InterPro" id="IPR029044">
    <property type="entry name" value="Nucleotide-diphossugar_trans"/>
</dbReference>
<proteinExistence type="inferred from homology"/>
<sequence length="332" mass="37645">MIRASVIIPTKNPGPLFRKVLETVCAQSTDFDFDVLVVDSGSTDGTVDFVRSYPDPRIRLHQIPAGEFGHGKTRNLAVSMCRAPYAVLITHDALPADNGWLAAMVRAAESDDSIAGVFGRHLAYPTASPFTKRDLEAHFASFLQRPVVWLDDETRYRADPGYRQMLHFFSDNNALIRRSVWERIPYPDVDFAEDQIWAQRAIEAGWKKAYSHEGAVYHSHDYAVVERLQRSFDESYALHRLFGYVLSPTLRHVARSWAGRTVNDFRYARREHLLRNDWRAVVRAPFDNLMLPLGHYLGARGDALPAAVRRSLSRDRRMMLGLATSSSGGAKR</sequence>
<dbReference type="Gene3D" id="3.90.550.10">
    <property type="entry name" value="Spore Coat Polysaccharide Biosynthesis Protein SpsA, Chain A"/>
    <property type="match status" value="1"/>
</dbReference>
<keyword evidence="6" id="KW-1185">Reference proteome</keyword>
<dbReference type="EMBL" id="NEVS01000004">
    <property type="protein sequence ID" value="OZI62982.1"/>
    <property type="molecule type" value="Genomic_DNA"/>
</dbReference>
<dbReference type="PANTHER" id="PTHR43179:SF12">
    <property type="entry name" value="GALACTOFURANOSYLTRANSFERASE GLFT2"/>
    <property type="match status" value="1"/>
</dbReference>
<evidence type="ECO:0000313" key="6">
    <source>
        <dbReference type="Proteomes" id="UP000215767"/>
    </source>
</evidence>
<gene>
    <name evidence="5" type="ORF">CAL28_28110</name>
</gene>